<gene>
    <name evidence="2" type="ORF">GH714_028915</name>
</gene>
<sequence>MHECPNKSLRALIIGDDEEKPPDPELGGISSPKTLKLQGRICGTDVTIIIDSGANHNFISGNLSSKLNLTVESTPSFGVRLGDGHRVQSMGVCRQL</sequence>
<dbReference type="InterPro" id="IPR021109">
    <property type="entry name" value="Peptidase_aspartic_dom_sf"/>
</dbReference>
<comment type="caution">
    <text evidence="2">The sequence shown here is derived from an EMBL/GenBank/DDBJ whole genome shotgun (WGS) entry which is preliminary data.</text>
</comment>
<name>A0A6A6KJI4_HEVBR</name>
<evidence type="ECO:0000256" key="1">
    <source>
        <dbReference type="SAM" id="MobiDB-lite"/>
    </source>
</evidence>
<protein>
    <recommendedName>
        <fullName evidence="4">Peptidase A2 domain-containing protein</fullName>
    </recommendedName>
</protein>
<dbReference type="AlphaFoldDB" id="A0A6A6KJI4"/>
<keyword evidence="3" id="KW-1185">Reference proteome</keyword>
<evidence type="ECO:0008006" key="4">
    <source>
        <dbReference type="Google" id="ProtNLM"/>
    </source>
</evidence>
<dbReference type="EMBL" id="JAAGAX010000016">
    <property type="protein sequence ID" value="KAF2289102.1"/>
    <property type="molecule type" value="Genomic_DNA"/>
</dbReference>
<dbReference type="CDD" id="cd00303">
    <property type="entry name" value="retropepsin_like"/>
    <property type="match status" value="1"/>
</dbReference>
<dbReference type="Proteomes" id="UP000467840">
    <property type="component" value="Chromosome 8"/>
</dbReference>
<accession>A0A6A6KJI4</accession>
<organism evidence="2 3">
    <name type="scientific">Hevea brasiliensis</name>
    <name type="common">Para rubber tree</name>
    <name type="synonym">Siphonia brasiliensis</name>
    <dbReference type="NCBI Taxonomy" id="3981"/>
    <lineage>
        <taxon>Eukaryota</taxon>
        <taxon>Viridiplantae</taxon>
        <taxon>Streptophyta</taxon>
        <taxon>Embryophyta</taxon>
        <taxon>Tracheophyta</taxon>
        <taxon>Spermatophyta</taxon>
        <taxon>Magnoliopsida</taxon>
        <taxon>eudicotyledons</taxon>
        <taxon>Gunneridae</taxon>
        <taxon>Pentapetalae</taxon>
        <taxon>rosids</taxon>
        <taxon>fabids</taxon>
        <taxon>Malpighiales</taxon>
        <taxon>Euphorbiaceae</taxon>
        <taxon>Crotonoideae</taxon>
        <taxon>Micrandreae</taxon>
        <taxon>Hevea</taxon>
    </lineage>
</organism>
<proteinExistence type="predicted"/>
<feature type="region of interest" description="Disordered" evidence="1">
    <location>
        <begin position="1"/>
        <end position="31"/>
    </location>
</feature>
<evidence type="ECO:0000313" key="3">
    <source>
        <dbReference type="Proteomes" id="UP000467840"/>
    </source>
</evidence>
<dbReference type="Gene3D" id="2.40.70.10">
    <property type="entry name" value="Acid Proteases"/>
    <property type="match status" value="1"/>
</dbReference>
<reference evidence="2 3" key="1">
    <citation type="journal article" date="2020" name="Mol. Plant">
        <title>The Chromosome-Based Rubber Tree Genome Provides New Insights into Spurge Genome Evolution and Rubber Biosynthesis.</title>
        <authorList>
            <person name="Liu J."/>
            <person name="Shi C."/>
            <person name="Shi C.C."/>
            <person name="Li W."/>
            <person name="Zhang Q.J."/>
            <person name="Zhang Y."/>
            <person name="Li K."/>
            <person name="Lu H.F."/>
            <person name="Shi C."/>
            <person name="Zhu S.T."/>
            <person name="Xiao Z.Y."/>
            <person name="Nan H."/>
            <person name="Yue Y."/>
            <person name="Zhu X.G."/>
            <person name="Wu Y."/>
            <person name="Hong X.N."/>
            <person name="Fan G.Y."/>
            <person name="Tong Y."/>
            <person name="Zhang D."/>
            <person name="Mao C.L."/>
            <person name="Liu Y.L."/>
            <person name="Hao S.J."/>
            <person name="Liu W.Q."/>
            <person name="Lv M.Q."/>
            <person name="Zhang H.B."/>
            <person name="Liu Y."/>
            <person name="Hu-Tang G.R."/>
            <person name="Wang J.P."/>
            <person name="Wang J.H."/>
            <person name="Sun Y.H."/>
            <person name="Ni S.B."/>
            <person name="Chen W.B."/>
            <person name="Zhang X.C."/>
            <person name="Jiao Y.N."/>
            <person name="Eichler E.E."/>
            <person name="Li G.H."/>
            <person name="Liu X."/>
            <person name="Gao L.Z."/>
        </authorList>
    </citation>
    <scope>NUCLEOTIDE SEQUENCE [LARGE SCALE GENOMIC DNA]</scope>
    <source>
        <strain evidence="3">cv. GT1</strain>
        <tissue evidence="2">Leaf</tissue>
    </source>
</reference>
<dbReference type="Pfam" id="PF13650">
    <property type="entry name" value="Asp_protease_2"/>
    <property type="match status" value="1"/>
</dbReference>
<evidence type="ECO:0000313" key="2">
    <source>
        <dbReference type="EMBL" id="KAF2289102.1"/>
    </source>
</evidence>